<organism evidence="3 4">
    <name type="scientific">Streptomyces cinereospinus</name>
    <dbReference type="NCBI Taxonomy" id="285561"/>
    <lineage>
        <taxon>Bacteria</taxon>
        <taxon>Bacillati</taxon>
        <taxon>Actinomycetota</taxon>
        <taxon>Actinomycetes</taxon>
        <taxon>Kitasatosporales</taxon>
        <taxon>Streptomycetaceae</taxon>
        <taxon>Streptomyces</taxon>
    </lineage>
</organism>
<dbReference type="InterPro" id="IPR013751">
    <property type="entry name" value="ACP_syn_III_N"/>
</dbReference>
<evidence type="ECO:0000259" key="2">
    <source>
        <dbReference type="Pfam" id="PF08545"/>
    </source>
</evidence>
<sequence length="318" mass="33549">MRLRGRLESAPRVFLEAPAYVLGEIETHHSDIPSLADRARELRMMPDPSVWGWGFVHRTRRSVAELAIDGGRATLLAAGSDGSDVDAFVLCSTRFPGSAMTHGAFLSRVMTALGLAGAAFYGVTLNRCANLLAALRLAEALVTAGTHRRVLVVTADRVQEEAERITDFALFSDGAAGCLVTAEPPAGTAYRILGGATAQDPARLDWSEEISADLSRRANDTLLSPLGMTTADVAQLFATNLYRPVTLVKERQAGFTTGQIFAANIERVAHCFAADPLVNLVDRAAAGGLGDGGHAVLAASVPGSRTAVLIRQTPVSAS</sequence>
<dbReference type="PANTHER" id="PTHR34069:SF2">
    <property type="entry name" value="BETA-KETOACYL-[ACYL-CARRIER-PROTEIN] SYNTHASE III"/>
    <property type="match status" value="1"/>
</dbReference>
<reference evidence="3 4" key="1">
    <citation type="submission" date="2024-09" db="EMBL/GenBank/DDBJ databases">
        <authorList>
            <person name="Sun Q."/>
            <person name="Mori K."/>
        </authorList>
    </citation>
    <scope>NUCLEOTIDE SEQUENCE [LARGE SCALE GENOMIC DNA]</scope>
    <source>
        <strain evidence="3 4">JCM 6917</strain>
    </source>
</reference>
<evidence type="ECO:0000256" key="1">
    <source>
        <dbReference type="ARBA" id="ARBA00022490"/>
    </source>
</evidence>
<comment type="caution">
    <text evidence="3">The sequence shown here is derived from an EMBL/GenBank/DDBJ whole genome shotgun (WGS) entry which is preliminary data.</text>
</comment>
<dbReference type="Gene3D" id="3.40.47.10">
    <property type="match status" value="2"/>
</dbReference>
<dbReference type="RefSeq" id="WP_381343941.1">
    <property type="nucleotide sequence ID" value="NZ_JBHMCY010000011.1"/>
</dbReference>
<keyword evidence="4" id="KW-1185">Reference proteome</keyword>
<dbReference type="SUPFAM" id="SSF53901">
    <property type="entry name" value="Thiolase-like"/>
    <property type="match status" value="2"/>
</dbReference>
<dbReference type="Pfam" id="PF08545">
    <property type="entry name" value="ACP_syn_III"/>
    <property type="match status" value="1"/>
</dbReference>
<accession>A0ABV5MXC8</accession>
<dbReference type="PANTHER" id="PTHR34069">
    <property type="entry name" value="3-OXOACYL-[ACYL-CARRIER-PROTEIN] SYNTHASE 3"/>
    <property type="match status" value="1"/>
</dbReference>
<evidence type="ECO:0000313" key="4">
    <source>
        <dbReference type="Proteomes" id="UP001589709"/>
    </source>
</evidence>
<proteinExistence type="predicted"/>
<feature type="domain" description="Beta-ketoacyl-[acyl-carrier-protein] synthase III N-terminal" evidence="2">
    <location>
        <begin position="126"/>
        <end position="189"/>
    </location>
</feature>
<gene>
    <name evidence="3" type="ORF">ACFF45_08205</name>
</gene>
<protein>
    <submittedName>
        <fullName evidence="3">3-oxoacyl-ACP synthase</fullName>
    </submittedName>
</protein>
<evidence type="ECO:0000313" key="3">
    <source>
        <dbReference type="EMBL" id="MFB9462694.1"/>
    </source>
</evidence>
<name>A0ABV5MXC8_9ACTN</name>
<dbReference type="InterPro" id="IPR016039">
    <property type="entry name" value="Thiolase-like"/>
</dbReference>
<dbReference type="Proteomes" id="UP001589709">
    <property type="component" value="Unassembled WGS sequence"/>
</dbReference>
<dbReference type="EMBL" id="JBHMCY010000011">
    <property type="protein sequence ID" value="MFB9462694.1"/>
    <property type="molecule type" value="Genomic_DNA"/>
</dbReference>
<keyword evidence="1" id="KW-0963">Cytoplasm</keyword>